<organism evidence="1">
    <name type="scientific">viral metagenome</name>
    <dbReference type="NCBI Taxonomy" id="1070528"/>
    <lineage>
        <taxon>unclassified sequences</taxon>
        <taxon>metagenomes</taxon>
        <taxon>organismal metagenomes</taxon>
    </lineage>
</organism>
<proteinExistence type="predicted"/>
<accession>A0A6C0CI70</accession>
<name>A0A6C0CI70_9ZZZZ</name>
<sequence length="554" mass="62499">MALSKELVVLQFETDSHFRRLKWCPLVSLQQARALRGKFYPDSVHDVNPVLPHSHRVADLGIFPSETYIHQMRSFEGVTNSIKVIFPTAPKILERFGGEVILAGGCLARTILSLRADGLVVSHDADFFFVGCSKERILGILDEVEKMLHQELDNKGSVCRVTSLRTTTFYVNRHVARMSSNSMKYQFIHSRSYPSAEAVILGFDIPAGSVFYDGTDILMTPMAAFTYASSVIFIDPSRRSTTYEKRLLKYAGEMFFALGTIATTAERIKQAYVGNRPLGVRGLKHDLVQGIVVEIHEFGKTRMRFSEASYKRDDMFGDYGANAVNKYMIMMHNGFFALRGQVENIAWIKEGVDEEFEKLPVKYPTVLVPPVPGPDDRWQYHDPGYAQVRHVIGPLISAEEAVKVIGPIRGDLIDRTQRDMLKDYLLPKAKITLAEATERLRVHDLDYIGPNENPGRQHTSSFNPVYGDVLDYWFYRFYDVTIIGLPNESYFVLKCVLKQHGIHEKGVLKIICGHIMTGRSLDTVASLLDGATIALASKGEEYRDIPQDDEDLLA</sequence>
<dbReference type="AlphaFoldDB" id="A0A6C0CI70"/>
<reference evidence="1" key="1">
    <citation type="journal article" date="2020" name="Nature">
        <title>Giant virus diversity and host interactions through global metagenomics.</title>
        <authorList>
            <person name="Schulz F."/>
            <person name="Roux S."/>
            <person name="Paez-Espino D."/>
            <person name="Jungbluth S."/>
            <person name="Walsh D.A."/>
            <person name="Denef V.J."/>
            <person name="McMahon K.D."/>
            <person name="Konstantinidis K.T."/>
            <person name="Eloe-Fadrosh E.A."/>
            <person name="Kyrpides N.C."/>
            <person name="Woyke T."/>
        </authorList>
    </citation>
    <scope>NUCLEOTIDE SEQUENCE</scope>
    <source>
        <strain evidence="1">GVMAG-M-3300021079-18</strain>
    </source>
</reference>
<evidence type="ECO:0000313" key="1">
    <source>
        <dbReference type="EMBL" id="QHT03570.1"/>
    </source>
</evidence>
<dbReference type="EMBL" id="MN739413">
    <property type="protein sequence ID" value="QHT03570.1"/>
    <property type="molecule type" value="Genomic_DNA"/>
</dbReference>
<protein>
    <submittedName>
        <fullName evidence="1">Uncharacterized protein</fullName>
    </submittedName>
</protein>